<keyword evidence="1" id="KW-1133">Transmembrane helix</keyword>
<evidence type="ECO:0000313" key="3">
    <source>
        <dbReference type="Proteomes" id="UP000184604"/>
    </source>
</evidence>
<evidence type="ECO:0000256" key="1">
    <source>
        <dbReference type="SAM" id="Phobius"/>
    </source>
</evidence>
<feature type="transmembrane region" description="Helical" evidence="1">
    <location>
        <begin position="32"/>
        <end position="50"/>
    </location>
</feature>
<organism evidence="2 3">
    <name type="scientific">Clostridium kluyveri</name>
    <dbReference type="NCBI Taxonomy" id="1534"/>
    <lineage>
        <taxon>Bacteria</taxon>
        <taxon>Bacillati</taxon>
        <taxon>Bacillota</taxon>
        <taxon>Clostridia</taxon>
        <taxon>Eubacteriales</taxon>
        <taxon>Clostridiaceae</taxon>
        <taxon>Clostridium</taxon>
    </lineage>
</organism>
<name>A0A1L5F9S2_CLOKL</name>
<reference evidence="2 3" key="1">
    <citation type="submission" date="2016-12" db="EMBL/GenBank/DDBJ databases">
        <title>Complete genome sequence of Clostridium kluyveri JZZ isolated from the pit mud of a Chinese flavor liquor-making factory.</title>
        <authorList>
            <person name="Wang Y."/>
        </authorList>
    </citation>
    <scope>NUCLEOTIDE SEQUENCE [LARGE SCALE GENOMIC DNA]</scope>
    <source>
        <strain evidence="2 3">JZZ</strain>
    </source>
</reference>
<evidence type="ECO:0008006" key="4">
    <source>
        <dbReference type="Google" id="ProtNLM"/>
    </source>
</evidence>
<dbReference type="AlphaFoldDB" id="A0A1L5F9S2"/>
<dbReference type="EMBL" id="CP018335">
    <property type="protein sequence ID" value="APM39754.1"/>
    <property type="molecule type" value="Genomic_DNA"/>
</dbReference>
<feature type="transmembrane region" description="Helical" evidence="1">
    <location>
        <begin position="62"/>
        <end position="80"/>
    </location>
</feature>
<dbReference type="RefSeq" id="WP_073539369.1">
    <property type="nucleotide sequence ID" value="NZ_CP018335.1"/>
</dbReference>
<keyword evidence="1" id="KW-0472">Membrane</keyword>
<keyword evidence="1" id="KW-0812">Transmembrane</keyword>
<protein>
    <recommendedName>
        <fullName evidence="4">DUF3953 domain-containing protein</fullName>
    </recommendedName>
</protein>
<evidence type="ECO:0000313" key="2">
    <source>
        <dbReference type="EMBL" id="APM39754.1"/>
    </source>
</evidence>
<sequence length="81" mass="9152">MKSKYTIIRFILAIVTIILTISILIGNVNSKVIMPYMLTCLGIFQVFNGLHFYKEGKKADGILLILLSIFIFGVVIKIMML</sequence>
<proteinExistence type="predicted"/>
<accession>A0A1L5F9S2</accession>
<gene>
    <name evidence="2" type="ORF">BS101_13930</name>
</gene>
<feature type="transmembrane region" description="Helical" evidence="1">
    <location>
        <begin position="7"/>
        <end position="26"/>
    </location>
</feature>
<dbReference type="Proteomes" id="UP000184604">
    <property type="component" value="Chromosome"/>
</dbReference>